<proteinExistence type="predicted"/>
<gene>
    <name evidence="1" type="ORF">CLOSYM_01807</name>
</gene>
<dbReference type="AlphaFoldDB" id="A0ABC9TZG9"/>
<reference evidence="1 2" key="1">
    <citation type="submission" date="2013-07" db="EMBL/GenBank/DDBJ databases">
        <authorList>
            <person name="Weinstock G."/>
            <person name="Sodergren E."/>
            <person name="Wylie T."/>
            <person name="Fulton L."/>
            <person name="Fulton R."/>
            <person name="Fronick C."/>
            <person name="O'Laughlin M."/>
            <person name="Godfrey J."/>
            <person name="Miner T."/>
            <person name="Herter B."/>
            <person name="Appelbaum E."/>
            <person name="Cordes M."/>
            <person name="Lek S."/>
            <person name="Wollam A."/>
            <person name="Pepin K.H."/>
            <person name="Palsikar V.B."/>
            <person name="Mitreva M."/>
            <person name="Wilson R.K."/>
        </authorList>
    </citation>
    <scope>NUCLEOTIDE SEQUENCE [LARGE SCALE GENOMIC DNA]</scope>
    <source>
        <strain evidence="1 2">ATCC 14940</strain>
    </source>
</reference>
<dbReference type="Pfam" id="PF12784">
    <property type="entry name" value="PDDEXK_2"/>
    <property type="match status" value="1"/>
</dbReference>
<protein>
    <recommendedName>
        <fullName evidence="3">PD-(D/E)XK nuclease family transposase</fullName>
    </recommendedName>
</protein>
<evidence type="ECO:0000313" key="1">
    <source>
        <dbReference type="EMBL" id="ERI77963.1"/>
    </source>
</evidence>
<dbReference type="EMBL" id="AWSU01000138">
    <property type="protein sequence ID" value="ERI77963.1"/>
    <property type="molecule type" value="Genomic_DNA"/>
</dbReference>
<dbReference type="Proteomes" id="UP000016491">
    <property type="component" value="Unassembled WGS sequence"/>
</dbReference>
<evidence type="ECO:0000313" key="2">
    <source>
        <dbReference type="Proteomes" id="UP000016491"/>
    </source>
</evidence>
<organism evidence="1 2">
    <name type="scientific">[Clostridium] symbiosum ATCC 14940</name>
    <dbReference type="NCBI Taxonomy" id="411472"/>
    <lineage>
        <taxon>Bacteria</taxon>
        <taxon>Bacillati</taxon>
        <taxon>Bacillota</taxon>
        <taxon>Clostridia</taxon>
        <taxon>Lachnospirales</taxon>
        <taxon>Lachnospiraceae</taxon>
        <taxon>Otoolea</taxon>
    </lineage>
</organism>
<dbReference type="RefSeq" id="WP_021642627.1">
    <property type="nucleotide sequence ID" value="NZ_KE992947.1"/>
</dbReference>
<comment type="caution">
    <text evidence="1">The sequence shown here is derived from an EMBL/GenBank/DDBJ whole genome shotgun (WGS) entry which is preliminary data.</text>
</comment>
<accession>A0ABC9TZG9</accession>
<evidence type="ECO:0008006" key="3">
    <source>
        <dbReference type="Google" id="ProtNLM"/>
    </source>
</evidence>
<sequence length="233" mass="27682">MAGEKRLLTYTRGVRNGKREVKAQYSIRNIENHSVVLDILAEDTRGKLINIEMLIQDDGDHQRRVRYYHSSIDMSYHEKGVPYEALPDSYLIFITKRDFFKYRSGIYYVERILKDIGATVDNGVHEIYANLECPCDNEQIDELLSYMKHTDSHYQTDIFPNVVRKVRFFKEKEEGIECMCKILEEERREGRKEGSDRINELNRRLLKDSREVDILKSLKEPGYQERLLMEYNL</sequence>
<name>A0ABC9TZG9_CLOSY</name>